<sequence>MTHTTVSCGSSADRRRPGRLFAGLALALAVLVLAGCASSSGADGSGTPRPSARPDERLRQTISQGLLAEGRQEEARIVALGGSRLTRVEAPFLRTWAIYRVDYRQSPHPVQLHVATGGGRVELLTGVPEAFGRVTAADGTAVGDAATAVALARAYVETTRPGGVLTYVVGRVEDIEFRPGITGAAAERRDEILAEYRPRIKQPAAEASGRGFTATVYAVKDKALQRHDIGVTAKGAVDDRVKTLVPDLPVPYTL</sequence>
<comment type="caution">
    <text evidence="2">The sequence shown here is derived from an EMBL/GenBank/DDBJ whole genome shotgun (WGS) entry which is preliminary data.</text>
</comment>
<organism evidence="2 3">
    <name type="scientific">Actinomadura coerulea</name>
    <dbReference type="NCBI Taxonomy" id="46159"/>
    <lineage>
        <taxon>Bacteria</taxon>
        <taxon>Bacillati</taxon>
        <taxon>Actinomycetota</taxon>
        <taxon>Actinomycetes</taxon>
        <taxon>Streptosporangiales</taxon>
        <taxon>Thermomonosporaceae</taxon>
        <taxon>Actinomadura</taxon>
    </lineage>
</organism>
<evidence type="ECO:0000256" key="1">
    <source>
        <dbReference type="SAM" id="MobiDB-lite"/>
    </source>
</evidence>
<accession>A0A7X0G6W1</accession>
<protein>
    <submittedName>
        <fullName evidence="2">Uncharacterized protein</fullName>
    </submittedName>
</protein>
<dbReference type="RefSeq" id="WP_185031832.1">
    <property type="nucleotide sequence ID" value="NZ_JACHMQ010000001.1"/>
</dbReference>
<evidence type="ECO:0000313" key="3">
    <source>
        <dbReference type="Proteomes" id="UP000546324"/>
    </source>
</evidence>
<feature type="region of interest" description="Disordered" evidence="1">
    <location>
        <begin position="38"/>
        <end position="57"/>
    </location>
</feature>
<evidence type="ECO:0000313" key="2">
    <source>
        <dbReference type="EMBL" id="MBB6399772.1"/>
    </source>
</evidence>
<gene>
    <name evidence="2" type="ORF">BKA00_006686</name>
</gene>
<name>A0A7X0G6W1_9ACTN</name>
<dbReference type="Proteomes" id="UP000546324">
    <property type="component" value="Unassembled WGS sequence"/>
</dbReference>
<dbReference type="AlphaFoldDB" id="A0A7X0G6W1"/>
<proteinExistence type="predicted"/>
<keyword evidence="3" id="KW-1185">Reference proteome</keyword>
<reference evidence="2 3" key="1">
    <citation type="submission" date="2020-08" db="EMBL/GenBank/DDBJ databases">
        <title>Sequencing the genomes of 1000 actinobacteria strains.</title>
        <authorList>
            <person name="Klenk H.-P."/>
        </authorList>
    </citation>
    <scope>NUCLEOTIDE SEQUENCE [LARGE SCALE GENOMIC DNA]</scope>
    <source>
        <strain evidence="2 3">DSM 43675</strain>
    </source>
</reference>
<dbReference type="EMBL" id="JACHMQ010000001">
    <property type="protein sequence ID" value="MBB6399772.1"/>
    <property type="molecule type" value="Genomic_DNA"/>
</dbReference>